<organism evidence="8 9">
    <name type="scientific">Dyella nitratireducens</name>
    <dbReference type="NCBI Taxonomy" id="1849580"/>
    <lineage>
        <taxon>Bacteria</taxon>
        <taxon>Pseudomonadati</taxon>
        <taxon>Pseudomonadota</taxon>
        <taxon>Gammaproteobacteria</taxon>
        <taxon>Lysobacterales</taxon>
        <taxon>Rhodanobacteraceae</taxon>
        <taxon>Dyella</taxon>
    </lineage>
</organism>
<evidence type="ECO:0000256" key="1">
    <source>
        <dbReference type="ARBA" id="ARBA00004651"/>
    </source>
</evidence>
<feature type="transmembrane region" description="Helical" evidence="7">
    <location>
        <begin position="111"/>
        <end position="137"/>
    </location>
</feature>
<keyword evidence="3" id="KW-1003">Cell membrane</keyword>
<protein>
    <submittedName>
        <fullName evidence="8">EscV/YscV/HrcV family type III secretion system export apparatus protein</fullName>
    </submittedName>
</protein>
<dbReference type="Gene3D" id="3.40.30.60">
    <property type="entry name" value="FHIPEP family, domain 1"/>
    <property type="match status" value="1"/>
</dbReference>
<evidence type="ECO:0000256" key="6">
    <source>
        <dbReference type="ARBA" id="ARBA00023136"/>
    </source>
</evidence>
<dbReference type="Proteomes" id="UP000620046">
    <property type="component" value="Unassembled WGS sequence"/>
</dbReference>
<evidence type="ECO:0000256" key="2">
    <source>
        <dbReference type="ARBA" id="ARBA00008835"/>
    </source>
</evidence>
<evidence type="ECO:0000256" key="4">
    <source>
        <dbReference type="ARBA" id="ARBA00022692"/>
    </source>
</evidence>
<feature type="transmembrane region" description="Helical" evidence="7">
    <location>
        <begin position="206"/>
        <end position="226"/>
    </location>
</feature>
<dbReference type="Pfam" id="PF00771">
    <property type="entry name" value="FHIPEP"/>
    <property type="match status" value="1"/>
</dbReference>
<evidence type="ECO:0000313" key="9">
    <source>
        <dbReference type="Proteomes" id="UP000620046"/>
    </source>
</evidence>
<feature type="transmembrane region" description="Helical" evidence="7">
    <location>
        <begin position="21"/>
        <end position="42"/>
    </location>
</feature>
<proteinExistence type="inferred from homology"/>
<dbReference type="EMBL" id="BMJA01000001">
    <property type="protein sequence ID" value="GGA23396.1"/>
    <property type="molecule type" value="Genomic_DNA"/>
</dbReference>
<feature type="transmembrane region" description="Helical" evidence="7">
    <location>
        <begin position="295"/>
        <end position="326"/>
    </location>
</feature>
<keyword evidence="4 7" id="KW-0812">Transmembrane</keyword>
<evidence type="ECO:0000256" key="3">
    <source>
        <dbReference type="ARBA" id="ARBA00022475"/>
    </source>
</evidence>
<evidence type="ECO:0000313" key="8">
    <source>
        <dbReference type="EMBL" id="GGA23396.1"/>
    </source>
</evidence>
<accession>A0ABQ1FPS4</accession>
<dbReference type="InterPro" id="IPR042194">
    <property type="entry name" value="FHIPEP_1"/>
</dbReference>
<sequence length="703" mass="75313">MNTAQFDILKKWDITTFIEKYVDVAAALVLLAILCLIVLPMPAFVLDLAIALNFAFSLLLIAVAIYIKSILDMSSFPSLLLLTTLFRLGLSVATTKGVLLHAHAGDMVQAFGMLVVGSNVVVGLVIFLLLCAVQMVVVAKGSDRVAEVAARFTLDAIPGKQMSIDADLRAGSINGEQAKARRDILQREIQLHGALDGAMKFVKGDAMIGLIVAAINIVGGIAVGVLQKGFSFGQAVNTYVILTVGDGLVSQIPSLMVAIAAGLIITRGDAGGEGDNGDNLGRRIYDQVTTHPRSVLMAAAAAIILAAVPGFPHIQFIVIALALLGIGMTRRQRERTVARSKQAPMSNMARDGSTYLPNLLDTVEFGTTMPLRVRIGRQAFYAIVPADLNNELGNARRYLMQNLGLPFPGLSMVGETGFPEESFTIEVNDVNAVSGQLFAGACLAHGEPEALAGSSHDRPGFFPGSTEAYWLDYADVNAARDNGAQIATPAEVLSAQIYAVCYRHAADFMGTQEAQFLLTRLKLVFPELVNALLAAITPIAFGKLLAALLEESISIRNLRGICEAVVKMPTGDRSNHRLLEAARIAIVPLSIFSYVDANTNKLQVIVLDESWGTLLTNALRTDNEGEPCLMLGYRDVQVLQGKLKEVLQGAPSSAVLLTSSSLRKHVSKFLKSMGEQRTVIAIEEIPAGRVEIERVAVIGRNVD</sequence>
<dbReference type="PRINTS" id="PR00949">
    <property type="entry name" value="TYPE3IMAPROT"/>
</dbReference>
<dbReference type="PANTHER" id="PTHR30161">
    <property type="entry name" value="FLAGELLAR EXPORT PROTEIN, MEMBRANE FLHA SUBUNIT-RELATED"/>
    <property type="match status" value="1"/>
</dbReference>
<feature type="transmembrane region" description="Helical" evidence="7">
    <location>
        <begin position="48"/>
        <end position="67"/>
    </location>
</feature>
<dbReference type="InterPro" id="IPR001712">
    <property type="entry name" value="T3SS_FHIPEP"/>
</dbReference>
<evidence type="ECO:0000256" key="5">
    <source>
        <dbReference type="ARBA" id="ARBA00022989"/>
    </source>
</evidence>
<keyword evidence="5 7" id="KW-1133">Transmembrane helix</keyword>
<keyword evidence="9" id="KW-1185">Reference proteome</keyword>
<dbReference type="InterPro" id="IPR042196">
    <property type="entry name" value="FHIPEP_4"/>
</dbReference>
<dbReference type="RefSeq" id="WP_188793101.1">
    <property type="nucleotide sequence ID" value="NZ_BMJA01000001.1"/>
</dbReference>
<dbReference type="InterPro" id="IPR042193">
    <property type="entry name" value="FHIPEP_3"/>
</dbReference>
<feature type="transmembrane region" description="Helical" evidence="7">
    <location>
        <begin position="79"/>
        <end position="99"/>
    </location>
</feature>
<reference evidence="9" key="1">
    <citation type="journal article" date="2019" name="Int. J. Syst. Evol. Microbiol.">
        <title>The Global Catalogue of Microorganisms (GCM) 10K type strain sequencing project: providing services to taxonomists for standard genome sequencing and annotation.</title>
        <authorList>
            <consortium name="The Broad Institute Genomics Platform"/>
            <consortium name="The Broad Institute Genome Sequencing Center for Infectious Disease"/>
            <person name="Wu L."/>
            <person name="Ma J."/>
        </authorList>
    </citation>
    <scope>NUCLEOTIDE SEQUENCE [LARGE SCALE GENOMIC DNA]</scope>
    <source>
        <strain evidence="9">CGMCC 1.15439</strain>
    </source>
</reference>
<comment type="subcellular location">
    <subcellularLocation>
        <location evidence="1">Cell membrane</location>
        <topology evidence="1">Multi-pass membrane protein</topology>
    </subcellularLocation>
</comment>
<dbReference type="PIRSF" id="PIRSF005419">
    <property type="entry name" value="FlhA"/>
    <property type="match status" value="1"/>
</dbReference>
<gene>
    <name evidence="8" type="primary">bcrD</name>
    <name evidence="8" type="ORF">GCM10010981_09640</name>
</gene>
<keyword evidence="6 7" id="KW-0472">Membrane</keyword>
<comment type="caution">
    <text evidence="8">The sequence shown here is derived from an EMBL/GenBank/DDBJ whole genome shotgun (WGS) entry which is preliminary data.</text>
</comment>
<dbReference type="Gene3D" id="3.40.50.12790">
    <property type="entry name" value="FHIPEP family, domain 4"/>
    <property type="match status" value="1"/>
</dbReference>
<name>A0ABQ1FPS4_9GAMM</name>
<comment type="similarity">
    <text evidence="2">Belongs to the FHIPEP (flagella/HR/invasion proteins export pore) family.</text>
</comment>
<evidence type="ECO:0000256" key="7">
    <source>
        <dbReference type="SAM" id="Phobius"/>
    </source>
</evidence>
<dbReference type="Gene3D" id="1.10.8.540">
    <property type="entry name" value="FHIPEP family, domain 3"/>
    <property type="match status" value="1"/>
</dbReference>